<dbReference type="AlphaFoldDB" id="A0A0F9J1B7"/>
<reference evidence="1" key="1">
    <citation type="journal article" date="2015" name="Nature">
        <title>Complex archaea that bridge the gap between prokaryotes and eukaryotes.</title>
        <authorList>
            <person name="Spang A."/>
            <person name="Saw J.H."/>
            <person name="Jorgensen S.L."/>
            <person name="Zaremba-Niedzwiedzka K."/>
            <person name="Martijn J."/>
            <person name="Lind A.E."/>
            <person name="van Eijk R."/>
            <person name="Schleper C."/>
            <person name="Guy L."/>
            <person name="Ettema T.J."/>
        </authorList>
    </citation>
    <scope>NUCLEOTIDE SEQUENCE</scope>
</reference>
<organism evidence="1">
    <name type="scientific">marine sediment metagenome</name>
    <dbReference type="NCBI Taxonomy" id="412755"/>
    <lineage>
        <taxon>unclassified sequences</taxon>
        <taxon>metagenomes</taxon>
        <taxon>ecological metagenomes</taxon>
    </lineage>
</organism>
<gene>
    <name evidence="1" type="ORF">LCGC14_1879170</name>
</gene>
<feature type="non-terminal residue" evidence="1">
    <location>
        <position position="37"/>
    </location>
</feature>
<dbReference type="EMBL" id="LAZR01019314">
    <property type="protein sequence ID" value="KKL92997.1"/>
    <property type="molecule type" value="Genomic_DNA"/>
</dbReference>
<comment type="caution">
    <text evidence="1">The sequence shown here is derived from an EMBL/GenBank/DDBJ whole genome shotgun (WGS) entry which is preliminary data.</text>
</comment>
<accession>A0A0F9J1B7</accession>
<name>A0A0F9J1B7_9ZZZZ</name>
<evidence type="ECO:0000313" key="1">
    <source>
        <dbReference type="EMBL" id="KKL92997.1"/>
    </source>
</evidence>
<protein>
    <submittedName>
        <fullName evidence="1">Uncharacterized protein</fullName>
    </submittedName>
</protein>
<sequence>MKCPKCGKEGCKFTDRKEATRKIGKGSKKHYHKIMGR</sequence>
<proteinExistence type="predicted"/>